<dbReference type="Proteomes" id="UP001151752">
    <property type="component" value="Unassembled WGS sequence"/>
</dbReference>
<dbReference type="AlphaFoldDB" id="A0A9Q0ZZZ5"/>
<evidence type="ECO:0000313" key="1">
    <source>
        <dbReference type="EMBL" id="KAJ6752999.1"/>
    </source>
</evidence>
<reference evidence="1" key="1">
    <citation type="submission" date="2022-11" db="EMBL/GenBank/DDBJ databases">
        <authorList>
            <person name="Hyden B.L."/>
            <person name="Feng K."/>
            <person name="Yates T."/>
            <person name="Jawdy S."/>
            <person name="Smart L.B."/>
            <person name="Muchero W."/>
        </authorList>
    </citation>
    <scope>NUCLEOTIDE SEQUENCE</scope>
    <source>
        <tissue evidence="1">Shoot tip</tissue>
    </source>
</reference>
<protein>
    <submittedName>
        <fullName evidence="1">Uncharacterized protein</fullName>
    </submittedName>
</protein>
<evidence type="ECO:0000313" key="2">
    <source>
        <dbReference type="Proteomes" id="UP001151752"/>
    </source>
</evidence>
<dbReference type="EMBL" id="JAPFFM010000008">
    <property type="protein sequence ID" value="KAJ6752999.1"/>
    <property type="molecule type" value="Genomic_DNA"/>
</dbReference>
<proteinExistence type="predicted"/>
<gene>
    <name evidence="1" type="ORF">OIU74_027778</name>
</gene>
<comment type="caution">
    <text evidence="1">The sequence shown here is derived from an EMBL/GenBank/DDBJ whole genome shotgun (WGS) entry which is preliminary data.</text>
</comment>
<keyword evidence="2" id="KW-1185">Reference proteome</keyword>
<organism evidence="1 2">
    <name type="scientific">Salix koriyanagi</name>
    <dbReference type="NCBI Taxonomy" id="2511006"/>
    <lineage>
        <taxon>Eukaryota</taxon>
        <taxon>Viridiplantae</taxon>
        <taxon>Streptophyta</taxon>
        <taxon>Embryophyta</taxon>
        <taxon>Tracheophyta</taxon>
        <taxon>Spermatophyta</taxon>
        <taxon>Magnoliopsida</taxon>
        <taxon>eudicotyledons</taxon>
        <taxon>Gunneridae</taxon>
        <taxon>Pentapetalae</taxon>
        <taxon>rosids</taxon>
        <taxon>fabids</taxon>
        <taxon>Malpighiales</taxon>
        <taxon>Salicaceae</taxon>
        <taxon>Saliceae</taxon>
        <taxon>Salix</taxon>
    </lineage>
</organism>
<name>A0A9Q0ZZZ5_9ROSI</name>
<sequence>MCMKAPGQLSATASTKVFTMLALMLKRSSRVIPGFLGTPAGMTTTSTPFKELGNSEVPVKSKTCEGVLQ</sequence>
<reference evidence="1" key="2">
    <citation type="journal article" date="2023" name="Int. J. Mol. Sci.">
        <title>De Novo Assembly and Annotation of 11 Diverse Shrub Willow (Salix) Genomes Reveals Novel Gene Organization in Sex-Linked Regions.</title>
        <authorList>
            <person name="Hyden B."/>
            <person name="Feng K."/>
            <person name="Yates T.B."/>
            <person name="Jawdy S."/>
            <person name="Cereghino C."/>
            <person name="Smart L.B."/>
            <person name="Muchero W."/>
        </authorList>
    </citation>
    <scope>NUCLEOTIDE SEQUENCE</scope>
    <source>
        <tissue evidence="1">Shoot tip</tissue>
    </source>
</reference>
<accession>A0A9Q0ZZZ5</accession>